<reference evidence="1" key="2">
    <citation type="submission" date="2022-10" db="EMBL/GenBank/DDBJ databases">
        <authorList>
            <consortium name="ENA_rothamsted_submissions"/>
            <consortium name="culmorum"/>
            <person name="King R."/>
        </authorList>
    </citation>
    <scope>NUCLEOTIDE SEQUENCE</scope>
</reference>
<dbReference type="Gene3D" id="3.40.50.410">
    <property type="entry name" value="von Willebrand factor, type A domain"/>
    <property type="match status" value="1"/>
</dbReference>
<dbReference type="AlphaFoldDB" id="A0A9N9WKX5"/>
<protein>
    <recommendedName>
        <fullName evidence="3">VWFA domain-containing protein</fullName>
    </recommendedName>
</protein>
<proteinExistence type="predicted"/>
<evidence type="ECO:0000313" key="1">
    <source>
        <dbReference type="EMBL" id="CAG9797359.1"/>
    </source>
</evidence>
<evidence type="ECO:0000313" key="2">
    <source>
        <dbReference type="Proteomes" id="UP001153620"/>
    </source>
</evidence>
<keyword evidence="2" id="KW-1185">Reference proteome</keyword>
<dbReference type="InterPro" id="IPR036465">
    <property type="entry name" value="vWFA_dom_sf"/>
</dbReference>
<sequence>MTNRQQNTHKLSLYPLAGDYIATIDYQPTSKAQSTQNIETVVILDRSGSMGESLNTIGTKILPLTFQKLNYELNEKIHLITFESRVDYKNLEITDLKNLEQFYAGGGTYMSFGINKFYEIIKTLTQDGVKFLRILTISDGEVADGKQTMKESEQVAEFLHDHEIAISSKAVRWFTSSYDPDTTALCCLLQLNNIQASVMLDMKSNVSVEEASSAWAELFENDGMFNASVVSSTSPIFLKFPWESNALDKILLVPGKNTFWMKEIPENMKIDDLPVEIEFLESISYQELQNLLNRKVDYIIDRMKILKIIESAQAAKTIDKILEYFKRIESEVPVPDNYTASDRKKLKNRIELIKIRSQHKKISTVLAEIANDNKVHKLNAAQKAAYLRQTMVTKNSKSLARRSAKCTGDLDFDEIAKLEALKIAEYFHEIADISDSGYEVSFYSQATTIEGIKTLIEFTKDEAFENATVLDILEILNIVGVACNGPIGNYPDPSTWRIEKIYPSCFVSFADVLCVLNQSQYNKLQVPAYDAEITNSIPIFDDPRIGKFLKKHARSLLEFTFSIGMRQMIAEVPKTVDYTMIAGVRSMIDLINDDKSTKNLEIFKNMVMTLKDFAGKFDADEYLVPQKCGKFGHFLDNSGIAEMVVPFIRAIQQNKSKTMNALPAMLRSIYNYEVWLAIRRNYKGKNDFEEIIKDMMVKLLGINIDQNKINVDQPVPIDLIFYDNYQPNFTYIKELTAQLKHLNMVALIPLYLDAAINGPLESVRNIPPLDSNWFLNALDINYSFKNFMFLNVFQALAYTTKQERCDKENKKMTIIDLKNYEEAMDDVKIYVRNFFKKQYEFDLARKNQMEAIRSGNTETSDLNYERYLSQFQREPTYAKQAVMKIIKTTSYDEMIEAWREGVDWNGKKYKIVGPGYFGFRLLKLVLATFAVEVPMRSEIIQTLFFCVDKDKKEVWNHGKVNVVGKKGKRHYRAGFLYNSSFEEWDHLDTLHWRVLNGHGTL</sequence>
<reference evidence="1" key="1">
    <citation type="submission" date="2022-01" db="EMBL/GenBank/DDBJ databases">
        <authorList>
            <person name="King R."/>
        </authorList>
    </citation>
    <scope>NUCLEOTIDE SEQUENCE</scope>
</reference>
<evidence type="ECO:0008006" key="3">
    <source>
        <dbReference type="Google" id="ProtNLM"/>
    </source>
</evidence>
<dbReference type="GO" id="GO:0032991">
    <property type="term" value="C:protein-containing complex"/>
    <property type="evidence" value="ECO:0007669"/>
    <property type="project" value="UniProtKB-ARBA"/>
</dbReference>
<dbReference type="SUPFAM" id="SSF53300">
    <property type="entry name" value="vWA-like"/>
    <property type="match status" value="1"/>
</dbReference>
<gene>
    <name evidence="1" type="ORF">CHIRRI_LOCUS358</name>
</gene>
<organism evidence="1 2">
    <name type="scientific">Chironomus riparius</name>
    <dbReference type="NCBI Taxonomy" id="315576"/>
    <lineage>
        <taxon>Eukaryota</taxon>
        <taxon>Metazoa</taxon>
        <taxon>Ecdysozoa</taxon>
        <taxon>Arthropoda</taxon>
        <taxon>Hexapoda</taxon>
        <taxon>Insecta</taxon>
        <taxon>Pterygota</taxon>
        <taxon>Neoptera</taxon>
        <taxon>Endopterygota</taxon>
        <taxon>Diptera</taxon>
        <taxon>Nematocera</taxon>
        <taxon>Chironomoidea</taxon>
        <taxon>Chironomidae</taxon>
        <taxon>Chironominae</taxon>
        <taxon>Chironomus</taxon>
    </lineage>
</organism>
<name>A0A9N9WKX5_9DIPT</name>
<accession>A0A9N9WKX5</accession>
<dbReference type="EMBL" id="OU895877">
    <property type="protein sequence ID" value="CAG9797359.1"/>
    <property type="molecule type" value="Genomic_DNA"/>
</dbReference>
<dbReference type="Proteomes" id="UP001153620">
    <property type="component" value="Chromosome 1"/>
</dbReference>
<dbReference type="OrthoDB" id="2111088at2759"/>